<sequence>MVSSEDDERGTKSSDPSMKDQPPPPSSSPLDEADAGTDTSSSLDPSDTTPAPTLRTQLGIGLSAVSDTINSNLIVVRYATISSIFLLGAYGVANTPLFYRYKHVMDIPAEQPVVVLFRHSSPMERLLTQSAMDNLLSITGKSPSRLLYSSANPHRNLLPIELAGIAVPPSSSSRTSSLGISMGDQQGNQLDLLQQLVQQKALKTDKVPSYHHDHDSDRNKTNDRALPIKDEMMSNTAICHLHYKQQSQWFTTTNAGLELVKRGQALVSSLGMVVPLSTIDNTTDTKPSKDDNENKNTTAIINFNPTVKQLQNDTDFIAELEQSEYSAWKSKVGMWSSSRMRELRTEYKEEEEHNNNKWSTSVWKMVKKGLSWIRSR</sequence>
<evidence type="ECO:0000256" key="1">
    <source>
        <dbReference type="SAM" id="MobiDB-lite"/>
    </source>
</evidence>
<evidence type="ECO:0000313" key="2">
    <source>
        <dbReference type="EMBL" id="EED86779.1"/>
    </source>
</evidence>
<proteinExistence type="predicted"/>
<keyword evidence="3" id="KW-1185">Reference proteome</keyword>
<protein>
    <submittedName>
        <fullName evidence="2">Uncharacterized protein</fullName>
    </submittedName>
</protein>
<dbReference type="Proteomes" id="UP000001449">
    <property type="component" value="Unassembled WGS sequence"/>
</dbReference>
<evidence type="ECO:0000313" key="3">
    <source>
        <dbReference type="Proteomes" id="UP000001449"/>
    </source>
</evidence>
<reference evidence="2 3" key="2">
    <citation type="journal article" date="2008" name="Nature">
        <title>The Phaeodactylum genome reveals the evolutionary history of diatom genomes.</title>
        <authorList>
            <person name="Bowler C."/>
            <person name="Allen A.E."/>
            <person name="Badger J.H."/>
            <person name="Grimwood J."/>
            <person name="Jabbari K."/>
            <person name="Kuo A."/>
            <person name="Maheswari U."/>
            <person name="Martens C."/>
            <person name="Maumus F."/>
            <person name="Otillar R.P."/>
            <person name="Rayko E."/>
            <person name="Salamov A."/>
            <person name="Vandepoele K."/>
            <person name="Beszteri B."/>
            <person name="Gruber A."/>
            <person name="Heijde M."/>
            <person name="Katinka M."/>
            <person name="Mock T."/>
            <person name="Valentin K."/>
            <person name="Verret F."/>
            <person name="Berges J.A."/>
            <person name="Brownlee C."/>
            <person name="Cadoret J.P."/>
            <person name="Chiovitti A."/>
            <person name="Choi C.J."/>
            <person name="Coesel S."/>
            <person name="De Martino A."/>
            <person name="Detter J.C."/>
            <person name="Durkin C."/>
            <person name="Falciatore A."/>
            <person name="Fournet J."/>
            <person name="Haruta M."/>
            <person name="Huysman M.J."/>
            <person name="Jenkins B.D."/>
            <person name="Jiroutova K."/>
            <person name="Jorgensen R.E."/>
            <person name="Joubert Y."/>
            <person name="Kaplan A."/>
            <person name="Kroger N."/>
            <person name="Kroth P.G."/>
            <person name="La Roche J."/>
            <person name="Lindquist E."/>
            <person name="Lommer M."/>
            <person name="Martin-Jezequel V."/>
            <person name="Lopez P.J."/>
            <person name="Lucas S."/>
            <person name="Mangogna M."/>
            <person name="McGinnis K."/>
            <person name="Medlin L.K."/>
            <person name="Montsant A."/>
            <person name="Oudot-Le Secq M.P."/>
            <person name="Napoli C."/>
            <person name="Obornik M."/>
            <person name="Parker M.S."/>
            <person name="Petit J.L."/>
            <person name="Porcel B.M."/>
            <person name="Poulsen N."/>
            <person name="Robison M."/>
            <person name="Rychlewski L."/>
            <person name="Rynearson T.A."/>
            <person name="Schmutz J."/>
            <person name="Shapiro H."/>
            <person name="Siaut M."/>
            <person name="Stanley M."/>
            <person name="Sussman M.R."/>
            <person name="Taylor A.R."/>
            <person name="Vardi A."/>
            <person name="von Dassow P."/>
            <person name="Vyverman W."/>
            <person name="Willis A."/>
            <person name="Wyrwicz L.S."/>
            <person name="Rokhsar D.S."/>
            <person name="Weissenbach J."/>
            <person name="Armbrust E.V."/>
            <person name="Green B.R."/>
            <person name="Van de Peer Y."/>
            <person name="Grigoriev I.V."/>
        </authorList>
    </citation>
    <scope>NUCLEOTIDE SEQUENCE [LARGE SCALE GENOMIC DNA]</scope>
    <source>
        <strain evidence="2 3">CCMP1335</strain>
    </source>
</reference>
<dbReference type="PaxDb" id="35128-Thaps11195"/>
<dbReference type="eggNOG" id="ENOG502SUZH">
    <property type="taxonomic scope" value="Eukaryota"/>
</dbReference>
<dbReference type="KEGG" id="tps:THAPSDRAFT_11195"/>
<dbReference type="AlphaFoldDB" id="B8LDB9"/>
<feature type="compositionally biased region" description="Low complexity" evidence="1">
    <location>
        <begin position="37"/>
        <end position="54"/>
    </location>
</feature>
<dbReference type="HOGENOM" id="CLU_736711_0_0_1"/>
<feature type="region of interest" description="Disordered" evidence="1">
    <location>
        <begin position="204"/>
        <end position="225"/>
    </location>
</feature>
<name>B8LDB9_THAPS</name>
<dbReference type="InParanoid" id="B8LDB9"/>
<reference evidence="2 3" key="1">
    <citation type="journal article" date="2004" name="Science">
        <title>The genome of the diatom Thalassiosira pseudonana: ecology, evolution, and metabolism.</title>
        <authorList>
            <person name="Armbrust E.V."/>
            <person name="Berges J.A."/>
            <person name="Bowler C."/>
            <person name="Green B.R."/>
            <person name="Martinez D."/>
            <person name="Putnam N.H."/>
            <person name="Zhou S."/>
            <person name="Allen A.E."/>
            <person name="Apt K.E."/>
            <person name="Bechner M."/>
            <person name="Brzezinski M.A."/>
            <person name="Chaal B.K."/>
            <person name="Chiovitti A."/>
            <person name="Davis A.K."/>
            <person name="Demarest M.S."/>
            <person name="Detter J.C."/>
            <person name="Glavina T."/>
            <person name="Goodstein D."/>
            <person name="Hadi M.Z."/>
            <person name="Hellsten U."/>
            <person name="Hildebrand M."/>
            <person name="Jenkins B.D."/>
            <person name="Jurka J."/>
            <person name="Kapitonov V.V."/>
            <person name="Kroger N."/>
            <person name="Lau W.W."/>
            <person name="Lane T.W."/>
            <person name="Larimer F.W."/>
            <person name="Lippmeier J.C."/>
            <person name="Lucas S."/>
            <person name="Medina M."/>
            <person name="Montsant A."/>
            <person name="Obornik M."/>
            <person name="Parker M.S."/>
            <person name="Palenik B."/>
            <person name="Pazour G.J."/>
            <person name="Richardson P.M."/>
            <person name="Rynearson T.A."/>
            <person name="Saito M.A."/>
            <person name="Schwartz D.C."/>
            <person name="Thamatrakoln K."/>
            <person name="Valentin K."/>
            <person name="Vardi A."/>
            <person name="Wilkerson F.P."/>
            <person name="Rokhsar D.S."/>
        </authorList>
    </citation>
    <scope>NUCLEOTIDE SEQUENCE [LARGE SCALE GENOMIC DNA]</scope>
    <source>
        <strain evidence="2 3">CCMP1335</strain>
    </source>
</reference>
<accession>B8LDB9</accession>
<feature type="region of interest" description="Disordered" evidence="1">
    <location>
        <begin position="1"/>
        <end position="54"/>
    </location>
</feature>
<dbReference type="RefSeq" id="XP_002297051.1">
    <property type="nucleotide sequence ID" value="XM_002297015.1"/>
</dbReference>
<dbReference type="OMA" id="ACISTGM"/>
<dbReference type="GeneID" id="7446314"/>
<dbReference type="EMBL" id="DS999419">
    <property type="protein sequence ID" value="EED86779.1"/>
    <property type="molecule type" value="Genomic_DNA"/>
</dbReference>
<organism evidence="2 3">
    <name type="scientific">Thalassiosira pseudonana</name>
    <name type="common">Marine diatom</name>
    <name type="synonym">Cyclotella nana</name>
    <dbReference type="NCBI Taxonomy" id="35128"/>
    <lineage>
        <taxon>Eukaryota</taxon>
        <taxon>Sar</taxon>
        <taxon>Stramenopiles</taxon>
        <taxon>Ochrophyta</taxon>
        <taxon>Bacillariophyta</taxon>
        <taxon>Coscinodiscophyceae</taxon>
        <taxon>Thalassiosirophycidae</taxon>
        <taxon>Thalassiosirales</taxon>
        <taxon>Thalassiosiraceae</taxon>
        <taxon>Thalassiosira</taxon>
    </lineage>
</organism>
<gene>
    <name evidence="2" type="ORF">THAPSDRAFT_11195</name>
</gene>